<dbReference type="SUPFAM" id="SSF52980">
    <property type="entry name" value="Restriction endonuclease-like"/>
    <property type="match status" value="1"/>
</dbReference>
<dbReference type="EMBL" id="JAEPES010000002">
    <property type="protein sequence ID" value="MBK4347333.1"/>
    <property type="molecule type" value="Genomic_DNA"/>
</dbReference>
<name>A0A934SQS1_9MICO</name>
<dbReference type="InterPro" id="IPR011335">
    <property type="entry name" value="Restrct_endonuc-II-like"/>
</dbReference>
<dbReference type="Pfam" id="PF04480">
    <property type="entry name" value="DUF559"/>
    <property type="match status" value="1"/>
</dbReference>
<protein>
    <submittedName>
        <fullName evidence="2">DUF559 domain-containing protein</fullName>
    </submittedName>
</protein>
<reference evidence="2" key="1">
    <citation type="submission" date="2021-01" db="EMBL/GenBank/DDBJ databases">
        <title>Lacisediminihabitans sp. nov. strain G11-30, isolated from Antarctic Soil.</title>
        <authorList>
            <person name="Li J."/>
        </authorList>
    </citation>
    <scope>NUCLEOTIDE SEQUENCE</scope>
    <source>
        <strain evidence="2">G11-30</strain>
    </source>
</reference>
<gene>
    <name evidence="2" type="ORF">IV501_06775</name>
</gene>
<evidence type="ECO:0000313" key="3">
    <source>
        <dbReference type="Proteomes" id="UP000636458"/>
    </source>
</evidence>
<dbReference type="AlphaFoldDB" id="A0A934SQS1"/>
<feature type="domain" description="DUF559" evidence="1">
    <location>
        <begin position="222"/>
        <end position="280"/>
    </location>
</feature>
<dbReference type="Proteomes" id="UP000636458">
    <property type="component" value="Unassembled WGS sequence"/>
</dbReference>
<evidence type="ECO:0000259" key="1">
    <source>
        <dbReference type="Pfam" id="PF04480"/>
    </source>
</evidence>
<dbReference type="RefSeq" id="WP_200555691.1">
    <property type="nucleotide sequence ID" value="NZ_JAEPES010000002.1"/>
</dbReference>
<sequence length="288" mass="32177">MTIADDIRTLGGVAATHELLRRGWSSRTLSRGVAAEQIIRVRQGWYCLPDTPAHWAEAFRVGGRVGCVSAAADYGMWVFHSGHLHVDVAQNSVRLRSRHDKDVRLRSSGDATVVHWREPDAHCSRFSASPLGCLRDMIRCQSPERVVAAADSAIRMGLVSRGQWSREISRAPERLRDLLAQVDPLSESITESLTRFRLQRLGLAPRLQITVAGVGRVDLLIGTRLVIEIDGRAYHSDPERFEADRRRDARLSALGYRVLRFSYAQIMRSWAEVKASVLAAVARGDHLP</sequence>
<organism evidence="2 3">
    <name type="scientific">Lacisediminihabitans changchengi</name>
    <dbReference type="NCBI Taxonomy" id="2787634"/>
    <lineage>
        <taxon>Bacteria</taxon>
        <taxon>Bacillati</taxon>
        <taxon>Actinomycetota</taxon>
        <taxon>Actinomycetes</taxon>
        <taxon>Micrococcales</taxon>
        <taxon>Microbacteriaceae</taxon>
        <taxon>Lacisediminihabitans</taxon>
    </lineage>
</organism>
<evidence type="ECO:0000313" key="2">
    <source>
        <dbReference type="EMBL" id="MBK4347333.1"/>
    </source>
</evidence>
<keyword evidence="3" id="KW-1185">Reference proteome</keyword>
<proteinExistence type="predicted"/>
<accession>A0A934SQS1</accession>
<dbReference type="Gene3D" id="3.40.960.10">
    <property type="entry name" value="VSR Endonuclease"/>
    <property type="match status" value="1"/>
</dbReference>
<comment type="caution">
    <text evidence="2">The sequence shown here is derived from an EMBL/GenBank/DDBJ whole genome shotgun (WGS) entry which is preliminary data.</text>
</comment>
<dbReference type="InterPro" id="IPR007569">
    <property type="entry name" value="DUF559"/>
</dbReference>